<evidence type="ECO:0000313" key="2">
    <source>
        <dbReference type="EMBL" id="AMO67060.1"/>
    </source>
</evidence>
<proteinExistence type="predicted"/>
<dbReference type="Gene3D" id="3.40.630.30">
    <property type="match status" value="1"/>
</dbReference>
<dbReference type="InterPro" id="IPR000182">
    <property type="entry name" value="GNAT_dom"/>
</dbReference>
<dbReference type="InterPro" id="IPR016181">
    <property type="entry name" value="Acyl_CoA_acyltransferase"/>
</dbReference>
<dbReference type="InterPro" id="IPR040448">
    <property type="entry name" value="PanZ_GNAT"/>
</dbReference>
<name>A0A127M1G9_9GAMM</name>
<dbReference type="Pfam" id="PF12568">
    <property type="entry name" value="PanZ"/>
    <property type="match status" value="1"/>
</dbReference>
<sequence length="132" mass="14588">MPVYAENITKPEPQDSADLEILYPGTSAKLVAQAAAGKIILFGGRFNGRLISACTLTPIYGGDYQLAQLSVREITRRRGVARQLIIQAMKQLPDDLQSISADLSHAPELINLFSELGFTATHTFWQWQRPTS</sequence>
<dbReference type="PROSITE" id="PS51186">
    <property type="entry name" value="GNAT"/>
    <property type="match status" value="1"/>
</dbReference>
<accession>A0A127M1G9</accession>
<dbReference type="GO" id="GO:0016747">
    <property type="term" value="F:acyltransferase activity, transferring groups other than amino-acyl groups"/>
    <property type="evidence" value="ECO:0007669"/>
    <property type="project" value="InterPro"/>
</dbReference>
<dbReference type="STRING" id="1470434.AZF00_01515"/>
<dbReference type="AlphaFoldDB" id="A0A127M1G9"/>
<organism evidence="2 3">
    <name type="scientific">Zhongshania aliphaticivorans</name>
    <dbReference type="NCBI Taxonomy" id="1470434"/>
    <lineage>
        <taxon>Bacteria</taxon>
        <taxon>Pseudomonadati</taxon>
        <taxon>Pseudomonadota</taxon>
        <taxon>Gammaproteobacteria</taxon>
        <taxon>Cellvibrionales</taxon>
        <taxon>Spongiibacteraceae</taxon>
        <taxon>Zhongshania</taxon>
    </lineage>
</organism>
<dbReference type="SUPFAM" id="SSF55729">
    <property type="entry name" value="Acyl-CoA N-acyltransferases (Nat)"/>
    <property type="match status" value="1"/>
</dbReference>
<dbReference type="KEGG" id="zal:AZF00_01515"/>
<dbReference type="RefSeq" id="WP_008251143.1">
    <property type="nucleotide sequence ID" value="NZ_CP014544.1"/>
</dbReference>
<dbReference type="EMBL" id="CP014544">
    <property type="protein sequence ID" value="AMO67060.1"/>
    <property type="molecule type" value="Genomic_DNA"/>
</dbReference>
<gene>
    <name evidence="2" type="ORF">AZF00_01515</name>
</gene>
<evidence type="ECO:0000259" key="1">
    <source>
        <dbReference type="PROSITE" id="PS51186"/>
    </source>
</evidence>
<dbReference type="Proteomes" id="UP000074119">
    <property type="component" value="Chromosome"/>
</dbReference>
<reference evidence="2 3" key="1">
    <citation type="submission" date="2015-12" db="EMBL/GenBank/DDBJ databases">
        <authorList>
            <person name="Shamseldin A."/>
            <person name="Moawad H."/>
            <person name="Abd El-Rahim W.M."/>
            <person name="Sadowsky M.J."/>
        </authorList>
    </citation>
    <scope>NUCLEOTIDE SEQUENCE [LARGE SCALE GENOMIC DNA]</scope>
    <source>
        <strain evidence="2 3">SM2</strain>
    </source>
</reference>
<evidence type="ECO:0000313" key="3">
    <source>
        <dbReference type="Proteomes" id="UP000074119"/>
    </source>
</evidence>
<protein>
    <recommendedName>
        <fullName evidence="1">N-acetyltransferase domain-containing protein</fullName>
    </recommendedName>
</protein>
<feature type="domain" description="N-acetyltransferase" evidence="1">
    <location>
        <begin position="1"/>
        <end position="132"/>
    </location>
</feature>